<reference evidence="3 4" key="1">
    <citation type="submission" date="2020-05" db="EMBL/GenBank/DDBJ databases">
        <title>Mucilaginibacter mali sp. nov.</title>
        <authorList>
            <person name="Kim H.S."/>
            <person name="Lee K.C."/>
            <person name="Suh M.K."/>
            <person name="Kim J.-S."/>
            <person name="Han K.-I."/>
            <person name="Eom M.K."/>
            <person name="Shin Y.K."/>
            <person name="Lee J.-S."/>
        </authorList>
    </citation>
    <scope>NUCLEOTIDE SEQUENCE [LARGE SCALE GENOMIC DNA]</scope>
    <source>
        <strain evidence="3 4">G2-14</strain>
    </source>
</reference>
<dbReference type="PANTHER" id="PTHR33308:SF9">
    <property type="entry name" value="PEPTIDOGLYCAN HYDROLASE FLGJ"/>
    <property type="match status" value="1"/>
</dbReference>
<dbReference type="InterPro" id="IPR002901">
    <property type="entry name" value="MGlyc_endo_b_GlcNAc-like_dom"/>
</dbReference>
<dbReference type="AlphaFoldDB" id="A0A7D4PYT6"/>
<dbReference type="Gene3D" id="1.10.530.10">
    <property type="match status" value="1"/>
</dbReference>
<dbReference type="EMBL" id="CP054139">
    <property type="protein sequence ID" value="QKJ28426.1"/>
    <property type="molecule type" value="Genomic_DNA"/>
</dbReference>
<sequence length="177" mass="19342">MTPQQFAQSIAPTVIADCLNTGVFPSVVIAQGIQESGSGSSPLATRFKNLFGHMASATWKGLTAQLVPGGKEWRVYNSIADSIAAHIQVLKQTKYRLAGAFAAKTPADQAQALQNAGYNKGADRDQYAAKLTRIIKLYGLEKYDAQMIAMERQKNENNLAYSEQDTITRHIHNLINS</sequence>
<dbReference type="KEGG" id="mmab:HQ865_01175"/>
<evidence type="ECO:0000313" key="4">
    <source>
        <dbReference type="Proteomes" id="UP000505355"/>
    </source>
</evidence>
<dbReference type="InterPro" id="IPR051056">
    <property type="entry name" value="Glycosyl_Hydrolase_73"/>
</dbReference>
<dbReference type="PANTHER" id="PTHR33308">
    <property type="entry name" value="PEPTIDOGLYCAN HYDROLASE FLGJ"/>
    <property type="match status" value="1"/>
</dbReference>
<feature type="domain" description="Mannosyl-glycoprotein endo-beta-N-acetylglucosamidase-like" evidence="2">
    <location>
        <begin position="1"/>
        <end position="144"/>
    </location>
</feature>
<gene>
    <name evidence="3" type="ORF">HQ865_01175</name>
</gene>
<dbReference type="RefSeq" id="WP_173413128.1">
    <property type="nucleotide sequence ID" value="NZ_CP054139.1"/>
</dbReference>
<dbReference type="Proteomes" id="UP000505355">
    <property type="component" value="Chromosome"/>
</dbReference>
<evidence type="ECO:0000256" key="1">
    <source>
        <dbReference type="ARBA" id="ARBA00022801"/>
    </source>
</evidence>
<keyword evidence="4" id="KW-1185">Reference proteome</keyword>
<proteinExistence type="predicted"/>
<evidence type="ECO:0000259" key="2">
    <source>
        <dbReference type="SMART" id="SM00047"/>
    </source>
</evidence>
<accession>A0A7D4PYT6</accession>
<organism evidence="3 4">
    <name type="scientific">Mucilaginibacter mali</name>
    <dbReference type="NCBI Taxonomy" id="2740462"/>
    <lineage>
        <taxon>Bacteria</taxon>
        <taxon>Pseudomonadati</taxon>
        <taxon>Bacteroidota</taxon>
        <taxon>Sphingobacteriia</taxon>
        <taxon>Sphingobacteriales</taxon>
        <taxon>Sphingobacteriaceae</taxon>
        <taxon>Mucilaginibacter</taxon>
    </lineage>
</organism>
<dbReference type="SMART" id="SM00047">
    <property type="entry name" value="LYZ2"/>
    <property type="match status" value="1"/>
</dbReference>
<name>A0A7D4PYT6_9SPHI</name>
<protein>
    <submittedName>
        <fullName evidence="3">Glucosaminidase domain-containing protein</fullName>
    </submittedName>
</protein>
<dbReference type="Pfam" id="PF01832">
    <property type="entry name" value="Glucosaminidase"/>
    <property type="match status" value="1"/>
</dbReference>
<keyword evidence="1" id="KW-0378">Hydrolase</keyword>
<dbReference type="GO" id="GO:0004040">
    <property type="term" value="F:amidase activity"/>
    <property type="evidence" value="ECO:0007669"/>
    <property type="project" value="InterPro"/>
</dbReference>
<evidence type="ECO:0000313" key="3">
    <source>
        <dbReference type="EMBL" id="QKJ28426.1"/>
    </source>
</evidence>